<accession>A0AA86TIX3</accession>
<protein>
    <submittedName>
        <fullName evidence="2">Uncharacterized protein</fullName>
    </submittedName>
</protein>
<organism evidence="2 3">
    <name type="scientific">Sphenostylis stenocarpa</name>
    <dbReference type="NCBI Taxonomy" id="92480"/>
    <lineage>
        <taxon>Eukaryota</taxon>
        <taxon>Viridiplantae</taxon>
        <taxon>Streptophyta</taxon>
        <taxon>Embryophyta</taxon>
        <taxon>Tracheophyta</taxon>
        <taxon>Spermatophyta</taxon>
        <taxon>Magnoliopsida</taxon>
        <taxon>eudicotyledons</taxon>
        <taxon>Gunneridae</taxon>
        <taxon>Pentapetalae</taxon>
        <taxon>rosids</taxon>
        <taxon>fabids</taxon>
        <taxon>Fabales</taxon>
        <taxon>Fabaceae</taxon>
        <taxon>Papilionoideae</taxon>
        <taxon>50 kb inversion clade</taxon>
        <taxon>NPAAA clade</taxon>
        <taxon>indigoferoid/millettioid clade</taxon>
        <taxon>Phaseoleae</taxon>
        <taxon>Sphenostylis</taxon>
    </lineage>
</organism>
<reference evidence="2" key="1">
    <citation type="submission" date="2023-10" db="EMBL/GenBank/DDBJ databases">
        <authorList>
            <person name="Domelevo Entfellner J.-B."/>
        </authorList>
    </citation>
    <scope>NUCLEOTIDE SEQUENCE</scope>
</reference>
<dbReference type="Proteomes" id="UP001189624">
    <property type="component" value="Chromosome 7"/>
</dbReference>
<name>A0AA86TIX3_9FABA</name>
<evidence type="ECO:0000256" key="1">
    <source>
        <dbReference type="SAM" id="MobiDB-lite"/>
    </source>
</evidence>
<feature type="region of interest" description="Disordered" evidence="1">
    <location>
        <begin position="1"/>
        <end position="32"/>
    </location>
</feature>
<sequence>MRGLYPNRSLQLASKSRPLRRNRRERSDQHETLAKVWKLTNVRKIARNSTKPRPPRNESFCSVEVERKNLDPERQTRIKIISIEPNHYSILEASILASVIPGLTCEAK</sequence>
<keyword evidence="3" id="KW-1185">Reference proteome</keyword>
<dbReference type="EMBL" id="OY731404">
    <property type="protein sequence ID" value="CAJ1969309.1"/>
    <property type="molecule type" value="Genomic_DNA"/>
</dbReference>
<evidence type="ECO:0000313" key="3">
    <source>
        <dbReference type="Proteomes" id="UP001189624"/>
    </source>
</evidence>
<proteinExistence type="predicted"/>
<evidence type="ECO:0000313" key="2">
    <source>
        <dbReference type="EMBL" id="CAJ1969309.1"/>
    </source>
</evidence>
<gene>
    <name evidence="2" type="ORF">AYBTSS11_LOCUS22194</name>
</gene>
<dbReference type="Gramene" id="rna-AYBTSS11_LOCUS22194">
    <property type="protein sequence ID" value="CAJ1969309.1"/>
    <property type="gene ID" value="gene-AYBTSS11_LOCUS22194"/>
</dbReference>
<dbReference type="AlphaFoldDB" id="A0AA86TIX3"/>